<dbReference type="VEuPathDB" id="VectorBase:HLOH_045365"/>
<evidence type="ECO:0000313" key="1">
    <source>
        <dbReference type="EMBL" id="KAH9365220.1"/>
    </source>
</evidence>
<sequence length="157" mass="17263">MMAAAWRTLKRETISNCFKQCGFGNNQPVTSSTKAEDELASEQTEDALITSQWTDLEDKEFLAADVQLDDFVNVDANVEVYEELTDAEIVESAQECGDVLSSGEDDPQDTLTTAIASKVMDAFDIIRKFKGAHDDDIAMTLLTDCEARVMLLLAVLA</sequence>
<accession>A0A9J6FSY7</accession>
<reference evidence="1 2" key="1">
    <citation type="journal article" date="2020" name="Cell">
        <title>Large-Scale Comparative Analyses of Tick Genomes Elucidate Their Genetic Diversity and Vector Capacities.</title>
        <authorList>
            <consortium name="Tick Genome and Microbiome Consortium (TIGMIC)"/>
            <person name="Jia N."/>
            <person name="Wang J."/>
            <person name="Shi W."/>
            <person name="Du L."/>
            <person name="Sun Y."/>
            <person name="Zhan W."/>
            <person name="Jiang J.F."/>
            <person name="Wang Q."/>
            <person name="Zhang B."/>
            <person name="Ji P."/>
            <person name="Bell-Sakyi L."/>
            <person name="Cui X.M."/>
            <person name="Yuan T.T."/>
            <person name="Jiang B.G."/>
            <person name="Yang W.F."/>
            <person name="Lam T.T."/>
            <person name="Chang Q.C."/>
            <person name="Ding S.J."/>
            <person name="Wang X.J."/>
            <person name="Zhu J.G."/>
            <person name="Ruan X.D."/>
            <person name="Zhao L."/>
            <person name="Wei J.T."/>
            <person name="Ye R.Z."/>
            <person name="Que T.C."/>
            <person name="Du C.H."/>
            <person name="Zhou Y.H."/>
            <person name="Cheng J.X."/>
            <person name="Dai P.F."/>
            <person name="Guo W.B."/>
            <person name="Han X.H."/>
            <person name="Huang E.J."/>
            <person name="Li L.F."/>
            <person name="Wei W."/>
            <person name="Gao Y.C."/>
            <person name="Liu J.Z."/>
            <person name="Shao H.Z."/>
            <person name="Wang X."/>
            <person name="Wang C.C."/>
            <person name="Yang T.C."/>
            <person name="Huo Q.B."/>
            <person name="Li W."/>
            <person name="Chen H.Y."/>
            <person name="Chen S.E."/>
            <person name="Zhou L.G."/>
            <person name="Ni X.B."/>
            <person name="Tian J.H."/>
            <person name="Sheng Y."/>
            <person name="Liu T."/>
            <person name="Pan Y.S."/>
            <person name="Xia L.Y."/>
            <person name="Li J."/>
            <person name="Zhao F."/>
            <person name="Cao W.C."/>
        </authorList>
    </citation>
    <scope>NUCLEOTIDE SEQUENCE [LARGE SCALE GENOMIC DNA]</scope>
    <source>
        <strain evidence="1">HaeL-2018</strain>
    </source>
</reference>
<dbReference type="AlphaFoldDB" id="A0A9J6FSY7"/>
<evidence type="ECO:0000313" key="2">
    <source>
        <dbReference type="Proteomes" id="UP000821853"/>
    </source>
</evidence>
<gene>
    <name evidence="1" type="ORF">HPB48_017473</name>
</gene>
<keyword evidence="2" id="KW-1185">Reference proteome</keyword>
<protein>
    <submittedName>
        <fullName evidence="1">Uncharacterized protein</fullName>
    </submittedName>
</protein>
<dbReference type="Proteomes" id="UP000821853">
    <property type="component" value="Unassembled WGS sequence"/>
</dbReference>
<organism evidence="1 2">
    <name type="scientific">Haemaphysalis longicornis</name>
    <name type="common">Bush tick</name>
    <dbReference type="NCBI Taxonomy" id="44386"/>
    <lineage>
        <taxon>Eukaryota</taxon>
        <taxon>Metazoa</taxon>
        <taxon>Ecdysozoa</taxon>
        <taxon>Arthropoda</taxon>
        <taxon>Chelicerata</taxon>
        <taxon>Arachnida</taxon>
        <taxon>Acari</taxon>
        <taxon>Parasitiformes</taxon>
        <taxon>Ixodida</taxon>
        <taxon>Ixodoidea</taxon>
        <taxon>Ixodidae</taxon>
        <taxon>Haemaphysalinae</taxon>
        <taxon>Haemaphysalis</taxon>
    </lineage>
</organism>
<dbReference type="OrthoDB" id="125347at2759"/>
<name>A0A9J6FSY7_HAELO</name>
<dbReference type="EMBL" id="JABSTR010000003">
    <property type="protein sequence ID" value="KAH9365220.1"/>
    <property type="molecule type" value="Genomic_DNA"/>
</dbReference>
<comment type="caution">
    <text evidence="1">The sequence shown here is derived from an EMBL/GenBank/DDBJ whole genome shotgun (WGS) entry which is preliminary data.</text>
</comment>
<proteinExistence type="predicted"/>